<dbReference type="PANTHER" id="PTHR13812:SF19">
    <property type="entry name" value="KETIMINE REDUCTASE MU-CRYSTALLIN"/>
    <property type="match status" value="1"/>
</dbReference>
<name>A0ABV8CB43_9GAMM</name>
<dbReference type="InterPro" id="IPR036291">
    <property type="entry name" value="NAD(P)-bd_dom_sf"/>
</dbReference>
<dbReference type="RefSeq" id="WP_382339852.1">
    <property type="nucleotide sequence ID" value="NZ_JBHSAB010000001.1"/>
</dbReference>
<accession>A0ABV8CB43</accession>
<dbReference type="EMBL" id="JBHSAB010000001">
    <property type="protein sequence ID" value="MFC3907466.1"/>
    <property type="molecule type" value="Genomic_DNA"/>
</dbReference>
<protein>
    <submittedName>
        <fullName evidence="1">Ornithine cyclodeaminase family protein</fullName>
    </submittedName>
</protein>
<dbReference type="Gene3D" id="3.30.1780.10">
    <property type="entry name" value="ornithine cyclodeaminase, domain 1"/>
    <property type="match status" value="1"/>
</dbReference>
<evidence type="ECO:0000313" key="2">
    <source>
        <dbReference type="Proteomes" id="UP001595758"/>
    </source>
</evidence>
<gene>
    <name evidence="1" type="ORF">ACFORL_00045</name>
</gene>
<dbReference type="PIRSF" id="PIRSF001439">
    <property type="entry name" value="CryM"/>
    <property type="match status" value="1"/>
</dbReference>
<sequence length="322" mass="35051">MSLKILSVEEVKQSITMAHAINAMERAFIQLANKQVVLPLRTSVAIEEENAVTLTMPAYLAREKALGLKVVSVFPDNIAKNKPAIAGFIMLLDATTGEPRALMDAGYLTALRTGAVSGLATKYFAPINASHVAIIGSGVQARTQLEAVAAVRPIEQVSVWSRTRENAVNFAHSIEHQYDVLICDTISEAVKSADIICSATNSTEPLIHLKELKPHAHINAIGSHSRAMMEIAPEVLERSVVIADQLQAALAESGEIIAAIEQNRLKPDAIIEFGNWLLHKKEDYKNKLTVFKSVGLAIQDIAVADEVYKNASRDKLGFDFSF</sequence>
<dbReference type="Proteomes" id="UP001595758">
    <property type="component" value="Unassembled WGS sequence"/>
</dbReference>
<dbReference type="SUPFAM" id="SSF51735">
    <property type="entry name" value="NAD(P)-binding Rossmann-fold domains"/>
    <property type="match status" value="1"/>
</dbReference>
<comment type="caution">
    <text evidence="1">The sequence shown here is derived from an EMBL/GenBank/DDBJ whole genome shotgun (WGS) entry which is preliminary data.</text>
</comment>
<reference evidence="2" key="1">
    <citation type="journal article" date="2019" name="Int. J. Syst. Evol. Microbiol.">
        <title>The Global Catalogue of Microorganisms (GCM) 10K type strain sequencing project: providing services to taxonomists for standard genome sequencing and annotation.</title>
        <authorList>
            <consortium name="The Broad Institute Genomics Platform"/>
            <consortium name="The Broad Institute Genome Sequencing Center for Infectious Disease"/>
            <person name="Wu L."/>
            <person name="Ma J."/>
        </authorList>
    </citation>
    <scope>NUCLEOTIDE SEQUENCE [LARGE SCALE GENOMIC DNA]</scope>
    <source>
        <strain evidence="2">CCUG 59858</strain>
    </source>
</reference>
<evidence type="ECO:0000313" key="1">
    <source>
        <dbReference type="EMBL" id="MFC3907466.1"/>
    </source>
</evidence>
<dbReference type="PANTHER" id="PTHR13812">
    <property type="entry name" value="KETIMINE REDUCTASE MU-CRYSTALLIN"/>
    <property type="match status" value="1"/>
</dbReference>
<dbReference type="Gene3D" id="3.40.50.720">
    <property type="entry name" value="NAD(P)-binding Rossmann-like Domain"/>
    <property type="match status" value="1"/>
</dbReference>
<dbReference type="InterPro" id="IPR003462">
    <property type="entry name" value="ODC_Mu_crystall"/>
</dbReference>
<dbReference type="Pfam" id="PF02423">
    <property type="entry name" value="OCD_Mu_crystall"/>
    <property type="match status" value="1"/>
</dbReference>
<dbReference type="InterPro" id="IPR023401">
    <property type="entry name" value="ODC_N"/>
</dbReference>
<organism evidence="1 2">
    <name type="scientific">Legionella dresdenensis</name>
    <dbReference type="NCBI Taxonomy" id="450200"/>
    <lineage>
        <taxon>Bacteria</taxon>
        <taxon>Pseudomonadati</taxon>
        <taxon>Pseudomonadota</taxon>
        <taxon>Gammaproteobacteria</taxon>
        <taxon>Legionellales</taxon>
        <taxon>Legionellaceae</taxon>
        <taxon>Legionella</taxon>
    </lineage>
</organism>
<proteinExistence type="predicted"/>
<keyword evidence="2" id="KW-1185">Reference proteome</keyword>